<feature type="domain" description="Caspase family p10" evidence="5">
    <location>
        <begin position="1671"/>
        <end position="1758"/>
    </location>
</feature>
<dbReference type="STRING" id="50429.A0A2B4SLD3"/>
<dbReference type="GO" id="GO:0004197">
    <property type="term" value="F:cysteine-type endopeptidase activity"/>
    <property type="evidence" value="ECO:0007669"/>
    <property type="project" value="InterPro"/>
</dbReference>
<dbReference type="GO" id="GO:0006508">
    <property type="term" value="P:proteolysis"/>
    <property type="evidence" value="ECO:0007669"/>
    <property type="project" value="InterPro"/>
</dbReference>
<dbReference type="Pfam" id="PF00656">
    <property type="entry name" value="Peptidase_C14"/>
    <property type="match status" value="1"/>
</dbReference>
<feature type="compositionally biased region" description="Polar residues" evidence="4">
    <location>
        <begin position="304"/>
        <end position="317"/>
    </location>
</feature>
<protein>
    <submittedName>
        <fullName evidence="7">Caspase-3</fullName>
    </submittedName>
</protein>
<dbReference type="InterPro" id="IPR015917">
    <property type="entry name" value="Pept_C14A"/>
</dbReference>
<dbReference type="PROSITE" id="PS01122">
    <property type="entry name" value="CASPASE_CYS"/>
    <property type="match status" value="1"/>
</dbReference>
<dbReference type="SUPFAM" id="SSF53167">
    <property type="entry name" value="Purine and uridine phosphorylases"/>
    <property type="match status" value="2"/>
</dbReference>
<feature type="domain" description="Caspase family p20" evidence="6">
    <location>
        <begin position="1531"/>
        <end position="1655"/>
    </location>
</feature>
<sequence>MSGWIEKLRRVSNSGSKQGRSVVVLLSTDVREREGRVCMPNTMEQAALRRKEEKRQFCNDVLFTKEMTEEDVKRKLLSHFAYLEDQSFYCASAVDGRTRLDFHGERRVWDGRFINRTIRGNSALYILTEMKADDLSGALQKLSNEQASHSAGEASLAYIGHSTSLQMPTSSQIPESTLHSNQKRAPVKRKNDQGAEQGFLMVQPVVSPPVKHKKGNYYLVHVPANGQALNQMLPQNQLAKVTAAPNNRSATQTVQLPSNSATQTSMQRTVSPGQLPLQMHLHLQQNQSPAGLAQGQHQFVAPQGNPSSATGGSSQQVLVHREGGDLSKMPPGGSSVLGQKNLELRPFCTDNGIFNGDLFWRLNAHGNFLLRMAVTKSGTERMNWDVGLGDGGCGDVRLGDVGLGDVGRGDVVTWNSGTWDAGTWDPGLGHIDSGCESSKDDCTDYESCESEESSVHPSAEMTPDWAFTREKKKFTVSFSDELPHDAISYKADFEGLEVADLTRKNPYTLIGHNPISQIQREVKVRIMIQTANDGFTSFREDLKFTYKDKMSELLKEVLASEKNRNAALEGLCKGLQSASSGSDDLNVFRLPEAGTSTKSDSDELKSVKLLTMLIYKAAQINSLEFVDVIFSTSVGKVVFSHYKNNPTLPEDVARANGHTILGNYLENVSKSLSKERIEDKSDTVNWLELEQALDKKQDQLSTPGTDDVQPPNYSESDEKQRDYDGDDEASNVSSPFSEATDPGCEDEDPAASNQAKAETQRDQKEEEGKGIESLFTDDGDVAKYMEPPSQTEESMKIFRLAKTSWIDCEDLNKVQGHYAKEETASASEKIPSVLSNLKLSIQAGEPTVLTHSPRRGEPTEVTDHGSYKSILVSSPLTLESDHIMEDATHENSVSAPRLNFTFPKLMDLPNEYTEWNDIKLPIDILLLVCDDNEFLACFFYLEKPSKTYHRDIGHAYFGFMGNGNKNKLKITVMKCSQGCAGPGGNYTYVTSAVRVLRPKAVFLVGACSGLDCKKTKLGDVVVSSKVITNTHQISASRHMRNFMRHVADGWNPPLKDSIEQEVMVHCGGDVLCRSEAVSEDVALKHPELIAVEIEGEDVYSAIHDLQVEWIFVKGVKDHINGDQSSRDNWGVFGSVMAASVVANILHDPVIFKEWCHSGEEVENGPAMKDATQDYTVSPPRLSFALPNLTNLAKGYSEWKDVQFPIDILLMTLEDNEFLACYHYLHKPFKTYHRDIGHAYFGFMGNSDENKLKITVMKCSQGCVDPGGYFSFVESTVRLLRPKAVFLVGACSGVDCKKTKLGDVVVSSKVTTQTHQIPSSRHICKLIRHAADGWNPPLKDPNDREVKVHCCGEVICKPEAATEDVVLHKPGVIAIEIGDEDVYSAVHDLQVEWIFVKGVKNHINGDQSSRDNWGVFASVMAASVVANILHDPLIFKDWCHSGEGKRISSLSQTLRKDDMGVSSVRRIAKLPETPWSNPRTSHSAERVPQQESVPKQAETVSETPQQEHIPKQPANVMAPSQESEDDLDYKAESGYVLVINNFIFPKRSDVARVGSAEDVKNLRSLFDDFNFKTRIEENLTQSQMVETLSETAEKDLNRYDCFVCVILTHGSKDGVYGTDDAVIRIEAITSYFRRDACPSLEGKPKIFLIQACRGSQQDRVPIESDSFPVPCASSSLPADADFLICFSSAPGHESYRHPEHGTWFISTVVETFKKYAEREDLLKMMLRVNYSVANYFSKSGLKQIPCQVSMLRRKVYFNPKYKPSLATNEGFAD</sequence>
<evidence type="ECO:0000256" key="2">
    <source>
        <dbReference type="ARBA" id="ARBA00022703"/>
    </source>
</evidence>
<dbReference type="EMBL" id="LSMT01000067">
    <property type="protein sequence ID" value="PFX29327.1"/>
    <property type="molecule type" value="Genomic_DNA"/>
</dbReference>
<evidence type="ECO:0000256" key="1">
    <source>
        <dbReference type="ARBA" id="ARBA00010134"/>
    </source>
</evidence>
<feature type="region of interest" description="Disordered" evidence="4">
    <location>
        <begin position="1470"/>
        <end position="1520"/>
    </location>
</feature>
<dbReference type="FunFam" id="3.40.50.1460:FF:000024">
    <property type="entry name" value="Caspase 21"/>
    <property type="match status" value="1"/>
</dbReference>
<evidence type="ECO:0000259" key="5">
    <source>
        <dbReference type="PROSITE" id="PS50207"/>
    </source>
</evidence>
<dbReference type="InterPro" id="IPR029030">
    <property type="entry name" value="Caspase-like_dom_sf"/>
</dbReference>
<keyword evidence="8" id="KW-1185">Reference proteome</keyword>
<dbReference type="GO" id="GO:0043067">
    <property type="term" value="P:regulation of programmed cell death"/>
    <property type="evidence" value="ECO:0007669"/>
    <property type="project" value="UniProtKB-ARBA"/>
</dbReference>
<evidence type="ECO:0000256" key="4">
    <source>
        <dbReference type="SAM" id="MobiDB-lite"/>
    </source>
</evidence>
<dbReference type="Gene3D" id="3.40.50.1580">
    <property type="entry name" value="Nucleoside phosphorylase domain"/>
    <property type="match status" value="2"/>
</dbReference>
<proteinExistence type="inferred from homology"/>
<reference evidence="8" key="1">
    <citation type="journal article" date="2017" name="bioRxiv">
        <title>Comparative analysis of the genomes of Stylophora pistillata and Acropora digitifera provides evidence for extensive differences between species of corals.</title>
        <authorList>
            <person name="Voolstra C.R."/>
            <person name="Li Y."/>
            <person name="Liew Y.J."/>
            <person name="Baumgarten S."/>
            <person name="Zoccola D."/>
            <person name="Flot J.-F."/>
            <person name="Tambutte S."/>
            <person name="Allemand D."/>
            <person name="Aranda M."/>
        </authorList>
    </citation>
    <scope>NUCLEOTIDE SEQUENCE [LARGE SCALE GENOMIC DNA]</scope>
</reference>
<gene>
    <name evidence="7" type="primary">CASP3</name>
    <name evidence="7" type="ORF">AWC38_SpisGene5926</name>
</gene>
<feature type="compositionally biased region" description="Polar residues" evidence="4">
    <location>
        <begin position="1488"/>
        <end position="1505"/>
    </location>
</feature>
<dbReference type="OrthoDB" id="5958745at2759"/>
<feature type="region of interest" description="Disordered" evidence="4">
    <location>
        <begin position="166"/>
        <end position="192"/>
    </location>
</feature>
<dbReference type="GO" id="GO:0006915">
    <property type="term" value="P:apoptotic process"/>
    <property type="evidence" value="ECO:0007669"/>
    <property type="project" value="UniProtKB-KW"/>
</dbReference>
<dbReference type="PRINTS" id="PR00376">
    <property type="entry name" value="IL1BCENZYME"/>
</dbReference>
<dbReference type="InterPro" id="IPR033139">
    <property type="entry name" value="Caspase_cys_AS"/>
</dbReference>
<dbReference type="InterPro" id="IPR011600">
    <property type="entry name" value="Pept_C14_caspase"/>
</dbReference>
<dbReference type="InterPro" id="IPR002138">
    <property type="entry name" value="Pept_C14_p10"/>
</dbReference>
<dbReference type="GO" id="GO:0009116">
    <property type="term" value="P:nucleoside metabolic process"/>
    <property type="evidence" value="ECO:0007669"/>
    <property type="project" value="InterPro"/>
</dbReference>
<name>A0A2B4SLD3_STYPI</name>
<evidence type="ECO:0000313" key="8">
    <source>
        <dbReference type="Proteomes" id="UP000225706"/>
    </source>
</evidence>
<dbReference type="InterPro" id="IPR035994">
    <property type="entry name" value="Nucleoside_phosphorylase_sf"/>
</dbReference>
<dbReference type="Proteomes" id="UP000225706">
    <property type="component" value="Unassembled WGS sequence"/>
</dbReference>
<organism evidence="7 8">
    <name type="scientific">Stylophora pistillata</name>
    <name type="common">Smooth cauliflower coral</name>
    <dbReference type="NCBI Taxonomy" id="50429"/>
    <lineage>
        <taxon>Eukaryota</taxon>
        <taxon>Metazoa</taxon>
        <taxon>Cnidaria</taxon>
        <taxon>Anthozoa</taxon>
        <taxon>Hexacorallia</taxon>
        <taxon>Scleractinia</taxon>
        <taxon>Astrocoeniina</taxon>
        <taxon>Pocilloporidae</taxon>
        <taxon>Stylophora</taxon>
    </lineage>
</organism>
<dbReference type="SMART" id="SM00115">
    <property type="entry name" value="CASc"/>
    <property type="match status" value="1"/>
</dbReference>
<evidence type="ECO:0000259" key="6">
    <source>
        <dbReference type="PROSITE" id="PS50208"/>
    </source>
</evidence>
<feature type="region of interest" description="Disordered" evidence="4">
    <location>
        <begin position="695"/>
        <end position="789"/>
    </location>
</feature>
<accession>A0A2B4SLD3</accession>
<dbReference type="GO" id="GO:0051604">
    <property type="term" value="P:protein maturation"/>
    <property type="evidence" value="ECO:0007669"/>
    <property type="project" value="UniProtKB-ARBA"/>
</dbReference>
<dbReference type="CDD" id="cd00032">
    <property type="entry name" value="CASc"/>
    <property type="match status" value="1"/>
</dbReference>
<comment type="caution">
    <text evidence="7">The sequence shown here is derived from an EMBL/GenBank/DDBJ whole genome shotgun (WGS) entry which is preliminary data.</text>
</comment>
<feature type="region of interest" description="Disordered" evidence="4">
    <location>
        <begin position="287"/>
        <end position="317"/>
    </location>
</feature>
<evidence type="ECO:0000256" key="3">
    <source>
        <dbReference type="RuleBase" id="RU003971"/>
    </source>
</evidence>
<keyword evidence="2" id="KW-0053">Apoptosis</keyword>
<dbReference type="PROSITE" id="PS50208">
    <property type="entry name" value="CASPASE_P20"/>
    <property type="match status" value="1"/>
</dbReference>
<evidence type="ECO:0000313" key="7">
    <source>
        <dbReference type="EMBL" id="PFX29327.1"/>
    </source>
</evidence>
<dbReference type="SUPFAM" id="SSF52129">
    <property type="entry name" value="Caspase-like"/>
    <property type="match status" value="1"/>
</dbReference>
<dbReference type="PANTHER" id="PTHR48169:SF7">
    <property type="entry name" value="CASPASE 10"/>
    <property type="match status" value="1"/>
</dbReference>
<feature type="region of interest" description="Disordered" evidence="4">
    <location>
        <begin position="246"/>
        <end position="265"/>
    </location>
</feature>
<dbReference type="PANTHER" id="PTHR48169">
    <property type="entry name" value="DED DOMAIN-CONTAINING PROTEIN"/>
    <property type="match status" value="1"/>
</dbReference>
<dbReference type="Gene3D" id="3.40.50.1460">
    <property type="match status" value="1"/>
</dbReference>
<dbReference type="InterPro" id="IPR001309">
    <property type="entry name" value="Pept_C14_p20"/>
</dbReference>
<dbReference type="GO" id="GO:0005737">
    <property type="term" value="C:cytoplasm"/>
    <property type="evidence" value="ECO:0007669"/>
    <property type="project" value="UniProtKB-ARBA"/>
</dbReference>
<dbReference type="PROSITE" id="PS50207">
    <property type="entry name" value="CASPASE_P10"/>
    <property type="match status" value="1"/>
</dbReference>
<comment type="similarity">
    <text evidence="1 3">Belongs to the peptidase C14A family.</text>
</comment>
<feature type="compositionally biased region" description="Polar residues" evidence="4">
    <location>
        <begin position="166"/>
        <end position="180"/>
    </location>
</feature>
<feature type="compositionally biased region" description="Basic and acidic residues" evidence="4">
    <location>
        <begin position="758"/>
        <end position="770"/>
    </location>
</feature>